<organism evidence="2 3">
    <name type="scientific">Imperialibacter roseus</name>
    <dbReference type="NCBI Taxonomy" id="1324217"/>
    <lineage>
        <taxon>Bacteria</taxon>
        <taxon>Pseudomonadati</taxon>
        <taxon>Bacteroidota</taxon>
        <taxon>Cytophagia</taxon>
        <taxon>Cytophagales</taxon>
        <taxon>Flammeovirgaceae</taxon>
        <taxon>Imperialibacter</taxon>
    </lineage>
</organism>
<dbReference type="EMBL" id="CP136051">
    <property type="protein sequence ID" value="WOK04636.1"/>
    <property type="molecule type" value="Genomic_DNA"/>
</dbReference>
<dbReference type="PANTHER" id="PTHR42879">
    <property type="entry name" value="3-OXOACYL-(ACYL-CARRIER-PROTEIN) REDUCTASE"/>
    <property type="match status" value="1"/>
</dbReference>
<keyword evidence="2" id="KW-0560">Oxidoreductase</keyword>
<dbReference type="InterPro" id="IPR020904">
    <property type="entry name" value="Sc_DH/Rdtase_CS"/>
</dbReference>
<dbReference type="InterPro" id="IPR050259">
    <property type="entry name" value="SDR"/>
</dbReference>
<sequence length="254" mass="26919">MDQLFKDKVAIITGAGIGIGFEIARQLTQRGASVVLNDIDEKVAKQAADTITKEGGKCVPFAGDSSTLETIQGLIGKAVSVYGRLDMAIANAGITTFGKFLDYQVESFQQICAVNLQGTFFLAQQAALQFIKQKSEGRILLMSSVTGHQYHPDLAAYGMSKAAIQFMAKTLGAELGPKQITVNAISPGATITERTLALDENYMDMWNSITPTGRAATVQDIANAALFLLSPNSGQITGQTLVVDGGWTAVSPPP</sequence>
<dbReference type="Proteomes" id="UP001302349">
    <property type="component" value="Chromosome"/>
</dbReference>
<keyword evidence="3" id="KW-1185">Reference proteome</keyword>
<dbReference type="RefSeq" id="WP_317487437.1">
    <property type="nucleotide sequence ID" value="NZ_CP136051.1"/>
</dbReference>
<proteinExistence type="inferred from homology"/>
<dbReference type="CDD" id="cd05233">
    <property type="entry name" value="SDR_c"/>
    <property type="match status" value="1"/>
</dbReference>
<evidence type="ECO:0000313" key="3">
    <source>
        <dbReference type="Proteomes" id="UP001302349"/>
    </source>
</evidence>
<dbReference type="PROSITE" id="PS00061">
    <property type="entry name" value="ADH_SHORT"/>
    <property type="match status" value="1"/>
</dbReference>
<dbReference type="PRINTS" id="PR00080">
    <property type="entry name" value="SDRFAMILY"/>
</dbReference>
<reference evidence="2 3" key="1">
    <citation type="journal article" date="2023" name="Microbiol. Resour. Announc.">
        <title>Complete Genome Sequence of Imperialibacter roseus strain P4T.</title>
        <authorList>
            <person name="Tizabi D.R."/>
            <person name="Bachvaroff T."/>
            <person name="Hill R.T."/>
        </authorList>
    </citation>
    <scope>NUCLEOTIDE SEQUENCE [LARGE SCALE GENOMIC DNA]</scope>
    <source>
        <strain evidence="2 3">P4T</strain>
    </source>
</reference>
<dbReference type="GO" id="GO:0016491">
    <property type="term" value="F:oxidoreductase activity"/>
    <property type="evidence" value="ECO:0007669"/>
    <property type="project" value="UniProtKB-KW"/>
</dbReference>
<dbReference type="NCBIfam" id="NF005559">
    <property type="entry name" value="PRK07231.1"/>
    <property type="match status" value="1"/>
</dbReference>
<dbReference type="SUPFAM" id="SSF51735">
    <property type="entry name" value="NAD(P)-binding Rossmann-fold domains"/>
    <property type="match status" value="1"/>
</dbReference>
<accession>A0ABZ0IIX6</accession>
<protein>
    <submittedName>
        <fullName evidence="2">SDR family oxidoreductase</fullName>
        <ecNumber evidence="2">1.1.-.-</ecNumber>
    </submittedName>
</protein>
<gene>
    <name evidence="2" type="ORF">RT717_16270</name>
</gene>
<dbReference type="Pfam" id="PF13561">
    <property type="entry name" value="adh_short_C2"/>
    <property type="match status" value="1"/>
</dbReference>
<dbReference type="EC" id="1.1.-.-" evidence="2"/>
<comment type="similarity">
    <text evidence="1">Belongs to the short-chain dehydrogenases/reductases (SDR) family.</text>
</comment>
<name>A0ABZ0IIX6_9BACT</name>
<evidence type="ECO:0000256" key="1">
    <source>
        <dbReference type="ARBA" id="ARBA00006484"/>
    </source>
</evidence>
<dbReference type="InterPro" id="IPR036291">
    <property type="entry name" value="NAD(P)-bd_dom_sf"/>
</dbReference>
<dbReference type="PRINTS" id="PR00081">
    <property type="entry name" value="GDHRDH"/>
</dbReference>
<evidence type="ECO:0000313" key="2">
    <source>
        <dbReference type="EMBL" id="WOK04636.1"/>
    </source>
</evidence>
<dbReference type="InterPro" id="IPR002347">
    <property type="entry name" value="SDR_fam"/>
</dbReference>
<dbReference type="PANTHER" id="PTHR42879:SF2">
    <property type="entry name" value="3-OXOACYL-[ACYL-CARRIER-PROTEIN] REDUCTASE FABG"/>
    <property type="match status" value="1"/>
</dbReference>
<dbReference type="Gene3D" id="3.40.50.720">
    <property type="entry name" value="NAD(P)-binding Rossmann-like Domain"/>
    <property type="match status" value="1"/>
</dbReference>